<evidence type="ECO:0000256" key="2">
    <source>
        <dbReference type="ARBA" id="ARBA00022741"/>
    </source>
</evidence>
<dbReference type="InterPro" id="IPR000432">
    <property type="entry name" value="DNA_mismatch_repair_MutS_C"/>
</dbReference>
<dbReference type="InterPro" id="IPR016151">
    <property type="entry name" value="DNA_mismatch_repair_MutS_N"/>
</dbReference>
<organism evidence="9 10">
    <name type="scientific">Coemansia asiatica</name>
    <dbReference type="NCBI Taxonomy" id="1052880"/>
    <lineage>
        <taxon>Eukaryota</taxon>
        <taxon>Fungi</taxon>
        <taxon>Fungi incertae sedis</taxon>
        <taxon>Zoopagomycota</taxon>
        <taxon>Kickxellomycotina</taxon>
        <taxon>Kickxellomycetes</taxon>
        <taxon>Kickxellales</taxon>
        <taxon>Kickxellaceae</taxon>
        <taxon>Coemansia</taxon>
    </lineage>
</organism>
<sequence length="987" mass="106492">MTDRVNMRMAGVPEHSFDYWVAKFLARGHKVARVDQMETKLAKDMRERAQKAGGGGQAKKGDGLVARELTGVLTAGTLVDPGLLTQDLATYCMALVEATHEDPEHASAYATSFGVAFVDTSTAQFHMCTISCDDADRSGLETLLVQLSPREIVYVRGGAGPGQRKVGGPSVLSLTKGASDNTSASGTDTSPDAWDGMAGLSQATWRTLKNSCASTTDWIAMTPRKEFWDAATTRNELSQAEYFDKDKWPESLKTASGSQPLALAAVGGLLSYLRTLKLDRDLASLGNFAFYAPMQSGSALVLDGPTLANLDIFTVLSDGGVQGTLFALLNHAHTAFGRRLLQRWMCHPLRHAEAINARLDAVDFFLHSQSVRDAMVEALSSLTDLERGLSRIHAGRCRVPDFLAVLSGLQAIANMMGSLRADSTAKLPSRVATLLHMFPSQMDGLLLEFAQSFDAALATSEGRLLPFAGGDAPFDEISQQIAEIDGWLEQHLRDMRKKLGCSSISYKHIGKEPYQLEMPVTVKVPDSFFRLSATKAVNRYWSPELRDKVQQRAEALETKSMVLDSFQTRLYERFDRHYSLLMRAVAVVSELDCLLALAAASSGLGAPACRPAILESNGDAGGFIEFRQLRHPCVALSTGADFVANDIVLGRRCGQSATSQQSNASSNDDDDDDASMILLTGPNMGGKSTLLRQLCLGVIMAQIGCYVPAQSATVLPVDRLFTRIGARDNLLAGRSTFMVEMAETSTILRYATPRSLVVLDELGRGTSTHDGEAVAYGVLHGLCSRLGCLGIFSTHYGLLADSLLKPTTEHATSTTSARHHVEPHLRPMFMACAVNEQEHRVTFLYRLQQGVASKSHGMNVAAMAGVPLSIVRSANAIAERFEREVKQKQALKASSVAVNGCSAADNATPLSTVPLTIQSDFANLLRMAALQADAKVSDAAAACHSDNGGDQKPVAGHHAARRANENQYWSCIVDHLQKTMLGASTNN</sequence>
<dbReference type="InterPro" id="IPR007861">
    <property type="entry name" value="DNA_mismatch_repair_MutS_clamp"/>
</dbReference>
<dbReference type="AlphaFoldDB" id="A0A9W8CMF8"/>
<dbReference type="EMBL" id="JANBOH010000007">
    <property type="protein sequence ID" value="KAJ1648337.1"/>
    <property type="molecule type" value="Genomic_DNA"/>
</dbReference>
<dbReference type="InterPro" id="IPR036678">
    <property type="entry name" value="MutS_con_dom_sf"/>
</dbReference>
<proteinExistence type="inferred from homology"/>
<dbReference type="InterPro" id="IPR017261">
    <property type="entry name" value="DNA_mismatch_repair_MutS/MSH"/>
</dbReference>
<feature type="domain" description="DNA mismatch repair proteins mutS family" evidence="8">
    <location>
        <begin position="755"/>
        <end position="771"/>
    </location>
</feature>
<dbReference type="SUPFAM" id="SSF48334">
    <property type="entry name" value="DNA repair protein MutS, domain III"/>
    <property type="match status" value="1"/>
</dbReference>
<dbReference type="InterPro" id="IPR007696">
    <property type="entry name" value="DNA_mismatch_repair_MutS_core"/>
</dbReference>
<dbReference type="Pfam" id="PF00488">
    <property type="entry name" value="MutS_V"/>
    <property type="match status" value="1"/>
</dbReference>
<keyword evidence="2 6" id="KW-0547">Nucleotide-binding</keyword>
<dbReference type="GO" id="GO:0005524">
    <property type="term" value="F:ATP binding"/>
    <property type="evidence" value="ECO:0007669"/>
    <property type="project" value="UniProtKB-KW"/>
</dbReference>
<dbReference type="PANTHER" id="PTHR11361">
    <property type="entry name" value="DNA MISMATCH REPAIR PROTEIN MUTS FAMILY MEMBER"/>
    <property type="match status" value="1"/>
</dbReference>
<dbReference type="Gene3D" id="3.30.420.110">
    <property type="entry name" value="MutS, connector domain"/>
    <property type="match status" value="1"/>
</dbReference>
<dbReference type="GO" id="GO:0030983">
    <property type="term" value="F:mismatched DNA binding"/>
    <property type="evidence" value="ECO:0007669"/>
    <property type="project" value="InterPro"/>
</dbReference>
<keyword evidence="4" id="KW-0067">ATP-binding</keyword>
<dbReference type="SUPFAM" id="SSF53150">
    <property type="entry name" value="DNA repair protein MutS, domain II"/>
    <property type="match status" value="1"/>
</dbReference>
<evidence type="ECO:0000256" key="1">
    <source>
        <dbReference type="ARBA" id="ARBA00006271"/>
    </source>
</evidence>
<name>A0A9W8CMF8_9FUNG</name>
<dbReference type="PIRSF" id="PIRSF037677">
    <property type="entry name" value="DNA_mis_repair_Msh6"/>
    <property type="match status" value="1"/>
</dbReference>
<dbReference type="SMART" id="SM00534">
    <property type="entry name" value="MUTSac"/>
    <property type="match status" value="1"/>
</dbReference>
<dbReference type="SMART" id="SM00533">
    <property type="entry name" value="MUTSd"/>
    <property type="match status" value="1"/>
</dbReference>
<dbReference type="Gene3D" id="3.40.1170.10">
    <property type="entry name" value="DNA repair protein MutS, domain I"/>
    <property type="match status" value="1"/>
</dbReference>
<comment type="function">
    <text evidence="6">Component of the post-replicative DNA mismatch repair system (MMR).</text>
</comment>
<evidence type="ECO:0000259" key="8">
    <source>
        <dbReference type="PROSITE" id="PS00486"/>
    </source>
</evidence>
<dbReference type="GO" id="GO:0140664">
    <property type="term" value="F:ATP-dependent DNA damage sensor activity"/>
    <property type="evidence" value="ECO:0007669"/>
    <property type="project" value="InterPro"/>
</dbReference>
<dbReference type="Pfam" id="PF05192">
    <property type="entry name" value="MutS_III"/>
    <property type="match status" value="1"/>
</dbReference>
<dbReference type="Proteomes" id="UP001145021">
    <property type="component" value="Unassembled WGS sequence"/>
</dbReference>
<keyword evidence="3 6" id="KW-0227">DNA damage</keyword>
<dbReference type="GO" id="GO:0032301">
    <property type="term" value="C:MutSalpha complex"/>
    <property type="evidence" value="ECO:0007669"/>
    <property type="project" value="TreeGrafter"/>
</dbReference>
<dbReference type="Pfam" id="PF05190">
    <property type="entry name" value="MutS_IV"/>
    <property type="match status" value="1"/>
</dbReference>
<dbReference type="InterPro" id="IPR036187">
    <property type="entry name" value="DNA_mismatch_repair_MutS_sf"/>
</dbReference>
<dbReference type="Gene3D" id="3.40.50.300">
    <property type="entry name" value="P-loop containing nucleotide triphosphate hydrolases"/>
    <property type="match status" value="1"/>
</dbReference>
<comment type="similarity">
    <text evidence="1 6">Belongs to the DNA mismatch repair MutS family.</text>
</comment>
<dbReference type="Gene3D" id="1.10.1420.10">
    <property type="match status" value="2"/>
</dbReference>
<dbReference type="InterPro" id="IPR027417">
    <property type="entry name" value="P-loop_NTPase"/>
</dbReference>
<evidence type="ECO:0000313" key="9">
    <source>
        <dbReference type="EMBL" id="KAJ1648337.1"/>
    </source>
</evidence>
<evidence type="ECO:0000256" key="6">
    <source>
        <dbReference type="RuleBase" id="RU003756"/>
    </source>
</evidence>
<feature type="compositionally biased region" description="Polar residues" evidence="7">
    <location>
        <begin position="172"/>
        <end position="190"/>
    </location>
</feature>
<dbReference type="Pfam" id="PF01624">
    <property type="entry name" value="MutS_I"/>
    <property type="match status" value="1"/>
</dbReference>
<keyword evidence="10" id="KW-1185">Reference proteome</keyword>
<dbReference type="InterPro" id="IPR007860">
    <property type="entry name" value="DNA_mmatch_repair_MutS_con_dom"/>
</dbReference>
<comment type="caution">
    <text evidence="9">The sequence shown here is derived from an EMBL/GenBank/DDBJ whole genome shotgun (WGS) entry which is preliminary data.</text>
</comment>
<dbReference type="PROSITE" id="PS00486">
    <property type="entry name" value="DNA_MISMATCH_REPAIR_2"/>
    <property type="match status" value="1"/>
</dbReference>
<evidence type="ECO:0000256" key="4">
    <source>
        <dbReference type="ARBA" id="ARBA00022840"/>
    </source>
</evidence>
<dbReference type="SUPFAM" id="SSF55271">
    <property type="entry name" value="DNA repair protein MutS, domain I"/>
    <property type="match status" value="1"/>
</dbReference>
<gene>
    <name evidence="9" type="primary">MSH6_1</name>
    <name evidence="9" type="ORF">LPJ64_000390</name>
</gene>
<feature type="region of interest" description="Disordered" evidence="7">
    <location>
        <begin position="158"/>
        <end position="194"/>
    </location>
</feature>
<protein>
    <submittedName>
        <fullName evidence="9">DNA mismatch repair protein msh6</fullName>
    </submittedName>
</protein>
<evidence type="ECO:0000256" key="5">
    <source>
        <dbReference type="ARBA" id="ARBA00023125"/>
    </source>
</evidence>
<keyword evidence="6" id="KW-0234">DNA repair</keyword>
<dbReference type="Pfam" id="PF05188">
    <property type="entry name" value="MutS_II"/>
    <property type="match status" value="1"/>
</dbReference>
<dbReference type="PANTHER" id="PTHR11361:SF148">
    <property type="entry name" value="DNA MISMATCH REPAIR PROTEIN MSH6"/>
    <property type="match status" value="1"/>
</dbReference>
<reference evidence="9" key="1">
    <citation type="submission" date="2022-07" db="EMBL/GenBank/DDBJ databases">
        <title>Phylogenomic reconstructions and comparative analyses of Kickxellomycotina fungi.</title>
        <authorList>
            <person name="Reynolds N.K."/>
            <person name="Stajich J.E."/>
            <person name="Barry K."/>
            <person name="Grigoriev I.V."/>
            <person name="Crous P."/>
            <person name="Smith M.E."/>
        </authorList>
    </citation>
    <scope>NUCLEOTIDE SEQUENCE</scope>
    <source>
        <strain evidence="9">NBRC 105413</strain>
    </source>
</reference>
<accession>A0A9W8CMF8</accession>
<dbReference type="InterPro" id="IPR045076">
    <property type="entry name" value="MutS"/>
</dbReference>
<dbReference type="InterPro" id="IPR007695">
    <property type="entry name" value="DNA_mismatch_repair_MutS-lik_N"/>
</dbReference>
<dbReference type="FunFam" id="1.10.1420.10:FF:000005">
    <property type="entry name" value="DNA mismatch repair protein"/>
    <property type="match status" value="1"/>
</dbReference>
<evidence type="ECO:0000313" key="10">
    <source>
        <dbReference type="Proteomes" id="UP001145021"/>
    </source>
</evidence>
<dbReference type="GO" id="GO:0006298">
    <property type="term" value="P:mismatch repair"/>
    <property type="evidence" value="ECO:0007669"/>
    <property type="project" value="InterPro"/>
</dbReference>
<keyword evidence="5 6" id="KW-0238">DNA-binding</keyword>
<evidence type="ECO:0000256" key="3">
    <source>
        <dbReference type="ARBA" id="ARBA00022763"/>
    </source>
</evidence>
<evidence type="ECO:0000256" key="7">
    <source>
        <dbReference type="SAM" id="MobiDB-lite"/>
    </source>
</evidence>
<dbReference type="SUPFAM" id="SSF52540">
    <property type="entry name" value="P-loop containing nucleoside triphosphate hydrolases"/>
    <property type="match status" value="1"/>
</dbReference>